<keyword evidence="4" id="KW-1185">Reference proteome</keyword>
<dbReference type="GO" id="GO:0016020">
    <property type="term" value="C:membrane"/>
    <property type="evidence" value="ECO:0007669"/>
    <property type="project" value="UniProtKB-SubCell"/>
</dbReference>
<keyword evidence="1" id="KW-0813">Transport</keyword>
<dbReference type="GO" id="GO:0034220">
    <property type="term" value="P:monoatomic ion transmembrane transport"/>
    <property type="evidence" value="ECO:0007669"/>
    <property type="project" value="UniProtKB-KW"/>
</dbReference>
<keyword evidence="1" id="KW-1071">Ligand-gated ion channel</keyword>
<evidence type="ECO:0000256" key="1">
    <source>
        <dbReference type="ARBA" id="ARBA00023286"/>
    </source>
</evidence>
<evidence type="ECO:0000313" key="4">
    <source>
        <dbReference type="Proteomes" id="UP001187192"/>
    </source>
</evidence>
<reference evidence="3" key="1">
    <citation type="submission" date="2023-07" db="EMBL/GenBank/DDBJ databases">
        <title>draft genome sequence of fig (Ficus carica).</title>
        <authorList>
            <person name="Takahashi T."/>
            <person name="Nishimura K."/>
        </authorList>
    </citation>
    <scope>NUCLEOTIDE SEQUENCE</scope>
</reference>
<comment type="caution">
    <text evidence="3">The sequence shown here is derived from an EMBL/GenBank/DDBJ whole genome shotgun (WGS) entry which is preliminary data.</text>
</comment>
<proteinExistence type="predicted"/>
<evidence type="ECO:0000313" key="3">
    <source>
        <dbReference type="EMBL" id="GMN69288.1"/>
    </source>
</evidence>
<dbReference type="PANTHER" id="PTHR45651">
    <property type="entry name" value="CYCLIC NUCLEOTIDE-GATED ION CHANNEL 15-RELATED-RELATED"/>
    <property type="match status" value="1"/>
</dbReference>
<keyword evidence="2" id="KW-0407">Ion channel</keyword>
<dbReference type="Gene3D" id="2.60.120.10">
    <property type="entry name" value="Jelly Rolls"/>
    <property type="match status" value="1"/>
</dbReference>
<keyword evidence="1" id="KW-0406">Ion transport</keyword>
<dbReference type="PANTHER" id="PTHR45651:SF14">
    <property type="entry name" value="CYCLIC NUCLEOTIDE-GATED ION CHANNEL 4"/>
    <property type="match status" value="1"/>
</dbReference>
<dbReference type="SUPFAM" id="SSF51206">
    <property type="entry name" value="cAMP-binding domain-like"/>
    <property type="match status" value="1"/>
</dbReference>
<dbReference type="AlphaFoldDB" id="A0AA88J9U7"/>
<dbReference type="InterPro" id="IPR014710">
    <property type="entry name" value="RmlC-like_jellyroll"/>
</dbReference>
<dbReference type="EMBL" id="BTGU01000811">
    <property type="protein sequence ID" value="GMN69288.1"/>
    <property type="molecule type" value="Genomic_DNA"/>
</dbReference>
<protein>
    <submittedName>
        <fullName evidence="3">Uncharacterized protein</fullName>
    </submittedName>
</protein>
<name>A0AA88J9U7_FICCA</name>
<gene>
    <name evidence="3" type="ORF">TIFTF001_038340</name>
</gene>
<evidence type="ECO:0000256" key="2">
    <source>
        <dbReference type="ARBA" id="ARBA00023303"/>
    </source>
</evidence>
<dbReference type="Proteomes" id="UP001187192">
    <property type="component" value="Unassembled WGS sequence"/>
</dbReference>
<sequence>MLFVVRGHLQSYQVLRDGLKSCCMLGPGNFSGDELLSWCLRCPFIERLPPSSSMLVTVKTTEAFGLEAVDVKYVTQHFRYTFVNEKVKRSARYYSPDLGGGGDPACVVAEQAPVDFDFAVVYSAEETLVSVLVVG</sequence>
<dbReference type="InterPro" id="IPR018490">
    <property type="entry name" value="cNMP-bd_dom_sf"/>
</dbReference>
<organism evidence="3 4">
    <name type="scientific">Ficus carica</name>
    <name type="common">Common fig</name>
    <dbReference type="NCBI Taxonomy" id="3494"/>
    <lineage>
        <taxon>Eukaryota</taxon>
        <taxon>Viridiplantae</taxon>
        <taxon>Streptophyta</taxon>
        <taxon>Embryophyta</taxon>
        <taxon>Tracheophyta</taxon>
        <taxon>Spermatophyta</taxon>
        <taxon>Magnoliopsida</taxon>
        <taxon>eudicotyledons</taxon>
        <taxon>Gunneridae</taxon>
        <taxon>Pentapetalae</taxon>
        <taxon>rosids</taxon>
        <taxon>fabids</taxon>
        <taxon>Rosales</taxon>
        <taxon>Moraceae</taxon>
        <taxon>Ficeae</taxon>
        <taxon>Ficus</taxon>
    </lineage>
</organism>
<accession>A0AA88J9U7</accession>